<feature type="transmembrane region" description="Helical" evidence="1">
    <location>
        <begin position="380"/>
        <end position="399"/>
    </location>
</feature>
<evidence type="ECO:0000256" key="1">
    <source>
        <dbReference type="SAM" id="Phobius"/>
    </source>
</evidence>
<comment type="caution">
    <text evidence="2">The sequence shown here is derived from an EMBL/GenBank/DDBJ whole genome shotgun (WGS) entry which is preliminary data.</text>
</comment>
<dbReference type="EMBL" id="ACVN02000055">
    <property type="protein sequence ID" value="ERK61352.1"/>
    <property type="molecule type" value="Genomic_DNA"/>
</dbReference>
<keyword evidence="1" id="KW-0812">Transmembrane</keyword>
<gene>
    <name evidence="2" type="ORF">HMPREF0682_1890</name>
</gene>
<keyword evidence="1" id="KW-0472">Membrane</keyword>
<feature type="transmembrane region" description="Helical" evidence="1">
    <location>
        <begin position="450"/>
        <end position="473"/>
    </location>
</feature>
<feature type="transmembrane region" description="Helical" evidence="1">
    <location>
        <begin position="347"/>
        <end position="374"/>
    </location>
</feature>
<dbReference type="RefSeq" id="WP_021796606.1">
    <property type="nucleotide sequence ID" value="NZ_ACVN02000055.1"/>
</dbReference>
<dbReference type="AlphaFoldDB" id="U2SF87"/>
<name>U2SF87_9ACTN</name>
<feature type="transmembrane region" description="Helical" evidence="1">
    <location>
        <begin position="420"/>
        <end position="444"/>
    </location>
</feature>
<dbReference type="GeneID" id="95360079"/>
<keyword evidence="1" id="KW-1133">Transmembrane helix</keyword>
<organism evidence="2 3">
    <name type="scientific">Propionibacterium acidifaciens F0233</name>
    <dbReference type="NCBI Taxonomy" id="553198"/>
    <lineage>
        <taxon>Bacteria</taxon>
        <taxon>Bacillati</taxon>
        <taxon>Actinomycetota</taxon>
        <taxon>Actinomycetes</taxon>
        <taxon>Propionibacteriales</taxon>
        <taxon>Propionibacteriaceae</taxon>
        <taxon>Propionibacterium</taxon>
    </lineage>
</organism>
<feature type="transmembrane region" description="Helical" evidence="1">
    <location>
        <begin position="202"/>
        <end position="224"/>
    </location>
</feature>
<proteinExistence type="predicted"/>
<feature type="transmembrane region" description="Helical" evidence="1">
    <location>
        <begin position="160"/>
        <end position="182"/>
    </location>
</feature>
<protein>
    <submittedName>
        <fullName evidence="2">Membrane protein</fullName>
    </submittedName>
</protein>
<evidence type="ECO:0000313" key="3">
    <source>
        <dbReference type="Proteomes" id="UP000017052"/>
    </source>
</evidence>
<feature type="transmembrane region" description="Helical" evidence="1">
    <location>
        <begin position="244"/>
        <end position="264"/>
    </location>
</feature>
<dbReference type="Proteomes" id="UP000017052">
    <property type="component" value="Unassembled WGS sequence"/>
</dbReference>
<feature type="transmembrane region" description="Helical" evidence="1">
    <location>
        <begin position="276"/>
        <end position="300"/>
    </location>
</feature>
<reference evidence="2" key="1">
    <citation type="submission" date="2013-08" db="EMBL/GenBank/DDBJ databases">
        <authorList>
            <person name="Durkin A.S."/>
            <person name="Haft D.R."/>
            <person name="McCorrison J."/>
            <person name="Torralba M."/>
            <person name="Gillis M."/>
            <person name="Haft D.H."/>
            <person name="Methe B."/>
            <person name="Sutton G."/>
            <person name="Nelson K.E."/>
        </authorList>
    </citation>
    <scope>NUCLEOTIDE SEQUENCE [LARGE SCALE GENOMIC DNA]</scope>
    <source>
        <strain evidence="2">F0233</strain>
    </source>
</reference>
<accession>U2SF87</accession>
<keyword evidence="3" id="KW-1185">Reference proteome</keyword>
<evidence type="ECO:0000313" key="2">
    <source>
        <dbReference type="EMBL" id="ERK61352.1"/>
    </source>
</evidence>
<sequence>MMNATLNRQWRQIVRDMSSPEVAEAMTCLDQAGRPDCQHPMSTASAVRVLLWRIQALPHREAPDKRLRALASQRVACMTSALARVELPADSTSSVDSDLRCANQALRELHGNSAEPIVLRHFVHRDRRSTGDPSSEDPSPSAAAQGSGAYRILHDLTIIYVLYAAIILTAGFAVTMLVHWIARPPAPFTVAGFAQTWARIAGFLGDLTPLTLPMMTLVIGLFSIPILTGDGRSASLEDRGRQLFLNRAIHIASFTVATLSILSMPHSSSTEVGVSIYGVISSVMIILFALLPPTLTNIVVDERRRNLHKAEKTIGRIDALLSEDQSTSSEPVHRSFLEKLEHLFHQALSVGFLVIFAAVTVVILCFAFVCTHAIRHSVKLTMALPLISLGIMLFFLAYSTRNLARARWFTKMYDDKPPRWAVMFLPAVSSSVLSSFTLCLPIALTGHAHWFLISFITLTILQTVFAAAFQHLLPTKEAERRRRFLMDQRTLNEQTVETERRRLGDRAA</sequence>